<dbReference type="EMBL" id="JADKPN010000002">
    <property type="protein sequence ID" value="MBF4762915.1"/>
    <property type="molecule type" value="Genomic_DNA"/>
</dbReference>
<proteinExistence type="predicted"/>
<comment type="caution">
    <text evidence="1">The sequence shown here is derived from an EMBL/GenBank/DDBJ whole genome shotgun (WGS) entry which is preliminary data.</text>
</comment>
<name>A0A930YJQ5_9ACTN</name>
<dbReference type="AlphaFoldDB" id="A0A930YJQ5"/>
<organism evidence="1 2">
    <name type="scientific">Nocardioides islandensis</name>
    <dbReference type="NCBI Taxonomy" id="433663"/>
    <lineage>
        <taxon>Bacteria</taxon>
        <taxon>Bacillati</taxon>
        <taxon>Actinomycetota</taxon>
        <taxon>Actinomycetes</taxon>
        <taxon>Propionibacteriales</taxon>
        <taxon>Nocardioidaceae</taxon>
        <taxon>Nocardioides</taxon>
    </lineage>
</organism>
<protein>
    <submittedName>
        <fullName evidence="1">Uncharacterized protein</fullName>
    </submittedName>
</protein>
<gene>
    <name evidence="1" type="ORF">ISU07_07225</name>
</gene>
<sequence>MAWDERLFDLLDDLEGQAEALYAADRDAELADRSRAEYAAVTLAARLMASVGDEVTLDVAGAGRVAGELQRVGPGWCLVAGGVRQWLVPTDAVEAVRGLSGRAIPEVAWSPVARLGLGSVLRRLADEGAPCMVVTRSGTRHDVVLVRVGSDFVEARTVGDEPRSVLLPLGTVGAVQSDGT</sequence>
<dbReference type="RefSeq" id="WP_194706077.1">
    <property type="nucleotide sequence ID" value="NZ_JADKPN010000002.1"/>
</dbReference>
<keyword evidence="2" id="KW-1185">Reference proteome</keyword>
<reference evidence="1" key="1">
    <citation type="submission" date="2020-11" db="EMBL/GenBank/DDBJ databases">
        <title>Nocardioides sp. nov., isolated from Soil of Cynanchum wilfordii Hemsley rhizosphere.</title>
        <authorList>
            <person name="Lee J.-S."/>
            <person name="Suh M.K."/>
            <person name="Kim J.-S."/>
        </authorList>
    </citation>
    <scope>NUCLEOTIDE SEQUENCE</scope>
    <source>
        <strain evidence="1">KCTC 19275</strain>
    </source>
</reference>
<evidence type="ECO:0000313" key="2">
    <source>
        <dbReference type="Proteomes" id="UP000640489"/>
    </source>
</evidence>
<evidence type="ECO:0000313" key="1">
    <source>
        <dbReference type="EMBL" id="MBF4762915.1"/>
    </source>
</evidence>
<accession>A0A930YJQ5</accession>
<dbReference type="Proteomes" id="UP000640489">
    <property type="component" value="Unassembled WGS sequence"/>
</dbReference>